<dbReference type="EMBL" id="UGQM01000001">
    <property type="protein sequence ID" value="STZ41792.1"/>
    <property type="molecule type" value="Genomic_DNA"/>
</dbReference>
<sequence>MSGLPRSVRVMSHGRRNRKMKQARRDALRAKKRRVDAVPEPPPDDVSPLSFAMENPWGLLMFASEKVEAAKPDPVANWRLDKRTSLDFGHLLQNFRNAPNSESAMLVALFSELLDDEALQQRYRSALDAYNGPLPLWAAGLREVEVHRAVRHSHVLGDFDELWIGARLADGREATCVVRMEHLEDSEIVDADLWVDAIDIHLRRSSNADFTTMDMSLADARAWIERSLQQKFVFRETATWPGCRPLVRWLVGHLPEGGDGYQWSGSAWGSGRALGDEFFGCEAGARFDRRDHLLLLTDLMQSGTGDPLRWSARRVEHVLESSTLHDHSLKVLLEVPALLRAFIPFAHQRSGIRDGLTAEALTALDGSQTGDGLRVAG</sequence>
<evidence type="ECO:0000313" key="3">
    <source>
        <dbReference type="Proteomes" id="UP000254291"/>
    </source>
</evidence>
<evidence type="ECO:0000313" key="2">
    <source>
        <dbReference type="EMBL" id="STZ41792.1"/>
    </source>
</evidence>
<feature type="region of interest" description="Disordered" evidence="1">
    <location>
        <begin position="1"/>
        <end position="49"/>
    </location>
</feature>
<feature type="compositionally biased region" description="Basic residues" evidence="1">
    <location>
        <begin position="12"/>
        <end position="22"/>
    </location>
</feature>
<reference evidence="2 3" key="1">
    <citation type="submission" date="2018-06" db="EMBL/GenBank/DDBJ databases">
        <authorList>
            <consortium name="Pathogen Informatics"/>
            <person name="Doyle S."/>
        </authorList>
    </citation>
    <scope>NUCLEOTIDE SEQUENCE [LARGE SCALE GENOMIC DNA]</scope>
    <source>
        <strain evidence="2 3">NCTC10742</strain>
    </source>
</reference>
<accession>A0A378SG12</accession>
<evidence type="ECO:0000256" key="1">
    <source>
        <dbReference type="SAM" id="MobiDB-lite"/>
    </source>
</evidence>
<protein>
    <submittedName>
        <fullName evidence="2">Uncharacterized protein</fullName>
    </submittedName>
</protein>
<gene>
    <name evidence="2" type="ORF">NCTC10742_00999</name>
</gene>
<organism evidence="2 3">
    <name type="scientific">Mycolicibacterium gilvum</name>
    <dbReference type="NCBI Taxonomy" id="1804"/>
    <lineage>
        <taxon>Bacteria</taxon>
        <taxon>Bacillati</taxon>
        <taxon>Actinomycetota</taxon>
        <taxon>Actinomycetes</taxon>
        <taxon>Mycobacteriales</taxon>
        <taxon>Mycobacteriaceae</taxon>
        <taxon>Mycolicibacterium</taxon>
    </lineage>
</organism>
<dbReference type="Proteomes" id="UP000254291">
    <property type="component" value="Unassembled WGS sequence"/>
</dbReference>
<dbReference type="AlphaFoldDB" id="A0A378SG12"/>
<proteinExistence type="predicted"/>
<name>A0A378SG12_9MYCO</name>